<dbReference type="EMBL" id="KQ977565">
    <property type="protein sequence ID" value="KYN01961.1"/>
    <property type="molecule type" value="Genomic_DNA"/>
</dbReference>
<proteinExistence type="predicted"/>
<dbReference type="AlphaFoldDB" id="A0A195CMK7"/>
<accession>A0A195CMK7</accession>
<gene>
    <name evidence="1" type="ORF">ALC62_07264</name>
</gene>
<dbReference type="Proteomes" id="UP000078542">
    <property type="component" value="Unassembled WGS sequence"/>
</dbReference>
<keyword evidence="2" id="KW-1185">Reference proteome</keyword>
<name>A0A195CMK7_9HYME</name>
<protein>
    <submittedName>
        <fullName evidence="1">Uncharacterized protein</fullName>
    </submittedName>
</protein>
<reference evidence="1 2" key="1">
    <citation type="submission" date="2016-03" db="EMBL/GenBank/DDBJ databases">
        <title>Cyphomyrmex costatus WGS genome.</title>
        <authorList>
            <person name="Nygaard S."/>
            <person name="Hu H."/>
            <person name="Boomsma J."/>
            <person name="Zhang G."/>
        </authorList>
    </citation>
    <scope>NUCLEOTIDE SEQUENCE [LARGE SCALE GENOMIC DNA]</scope>
    <source>
        <strain evidence="1">MS0001</strain>
        <tissue evidence="1">Whole body</tissue>
    </source>
</reference>
<organism evidence="1 2">
    <name type="scientific">Cyphomyrmex costatus</name>
    <dbReference type="NCBI Taxonomy" id="456900"/>
    <lineage>
        <taxon>Eukaryota</taxon>
        <taxon>Metazoa</taxon>
        <taxon>Ecdysozoa</taxon>
        <taxon>Arthropoda</taxon>
        <taxon>Hexapoda</taxon>
        <taxon>Insecta</taxon>
        <taxon>Pterygota</taxon>
        <taxon>Neoptera</taxon>
        <taxon>Endopterygota</taxon>
        <taxon>Hymenoptera</taxon>
        <taxon>Apocrita</taxon>
        <taxon>Aculeata</taxon>
        <taxon>Formicoidea</taxon>
        <taxon>Formicidae</taxon>
        <taxon>Myrmicinae</taxon>
        <taxon>Cyphomyrmex</taxon>
    </lineage>
</organism>
<sequence>MSIWKCDILTVIPGCFSRCLPSIKRRAVISISTSFTSWFLFLRDLSLSHRTQTEHRLHGESMGSGLLARWFTASRTFEDEGYSVTWLTEVEVAPRTCNLKSIIDHDKIPTSSRSSEKFESPKVVCCQWLWRGELAGCNCIKLAVTRPCINHSCGSRRLVWCLERVGISLRHSIHRCLGFLKRSLCSTLLVLA</sequence>
<evidence type="ECO:0000313" key="1">
    <source>
        <dbReference type="EMBL" id="KYN01961.1"/>
    </source>
</evidence>
<evidence type="ECO:0000313" key="2">
    <source>
        <dbReference type="Proteomes" id="UP000078542"/>
    </source>
</evidence>